<keyword evidence="5" id="KW-1185">Reference proteome</keyword>
<name>A0A4T0WX55_9ASCO</name>
<dbReference type="STRING" id="52247.A0A4T0WX55"/>
<feature type="transmembrane region" description="Helical" evidence="1">
    <location>
        <begin position="116"/>
        <end position="134"/>
    </location>
</feature>
<dbReference type="InterPro" id="IPR018827">
    <property type="entry name" value="YTP1_C"/>
</dbReference>
<evidence type="ECO:0000313" key="5">
    <source>
        <dbReference type="Proteomes" id="UP000307173"/>
    </source>
</evidence>
<feature type="transmembrane region" description="Helical" evidence="1">
    <location>
        <begin position="207"/>
        <end position="230"/>
    </location>
</feature>
<comment type="caution">
    <text evidence="4">The sequence shown here is derived from an EMBL/GenBank/DDBJ whole genome shotgun (WGS) entry which is preliminary data.</text>
</comment>
<evidence type="ECO:0008006" key="6">
    <source>
        <dbReference type="Google" id="ProtNLM"/>
    </source>
</evidence>
<feature type="transmembrane region" description="Helical" evidence="1">
    <location>
        <begin position="56"/>
        <end position="75"/>
    </location>
</feature>
<feature type="transmembrane region" description="Helical" evidence="1">
    <location>
        <begin position="438"/>
        <end position="455"/>
    </location>
</feature>
<keyword evidence="1" id="KW-1133">Transmembrane helix</keyword>
<evidence type="ECO:0000259" key="3">
    <source>
        <dbReference type="Pfam" id="PF10355"/>
    </source>
</evidence>
<feature type="transmembrane region" description="Helical" evidence="1">
    <location>
        <begin position="504"/>
        <end position="525"/>
    </location>
</feature>
<dbReference type="PANTHER" id="PTHR31685">
    <property type="entry name" value="INTEGRAL MEMBRANE PROTEIN (AFU_ORTHOLOGUE AFUA_6G12730)-RELATED"/>
    <property type="match status" value="1"/>
</dbReference>
<dbReference type="AlphaFoldDB" id="A0A4T0WX55"/>
<feature type="domain" description="Protein YTP1-like C-terminal" evidence="3">
    <location>
        <begin position="231"/>
        <end position="527"/>
    </location>
</feature>
<feature type="domain" description="DUF2427" evidence="2">
    <location>
        <begin position="38"/>
        <end position="134"/>
    </location>
</feature>
<sequence>MDNNSAAPTPQPWPMHHHGAPILQTDLTPNQKLYWDAYNTTTYFTLQTPHAFSLRLHLITLILSGIFLYPIVMVLNNVKSKRFLPALYIQSIISLISCITYANFINNVPVLYPNMAYSKMVLGLAIFTLLNMAFQSIHFLKNYYLSPNSAYNPLKSIDDEMELELETPSSPSTLYENDHDSISDFNLFQQSTSTSFSFKWSNRLSTLSPLITFFHNASLWGLFFYFTILFPTMLADLSLFGMHNRIFNLLAHWIKGGIFFLIGVLSLARYCGCFEQIGGAWNQTSISYNQDPISNSLFIKFHRFIPNNGLILSFEFMESLLIFIYGSTNVFLEHLASPGGAWTAKDLQHVSIAFMYLGAGICGLLVEFKLSSWKKSLYSAKTDSSSSSSSSSSPDLVTPGFSPNPFPIFTIFWTGLLMSKHAQASQLSTEIHVQWGSLLTYGTFFRLLTFILMSYPPFRSNKPTKPLTELITSFCLLSGGLIFMESTDQVIEALAYRGLTPMFTMNVSVGIVALIMAWIMCVFAIKDRLKA</sequence>
<keyword evidence="1" id="KW-0812">Transmembrane</keyword>
<feature type="transmembrane region" description="Helical" evidence="1">
    <location>
        <begin position="250"/>
        <end position="268"/>
    </location>
</feature>
<keyword evidence="1" id="KW-0472">Membrane</keyword>
<feature type="transmembrane region" description="Helical" evidence="1">
    <location>
        <begin position="309"/>
        <end position="327"/>
    </location>
</feature>
<gene>
    <name evidence="4" type="ORF">CANINC_004193</name>
</gene>
<proteinExistence type="predicted"/>
<accession>A0A4T0WX55</accession>
<dbReference type="EMBL" id="SELW01000643">
    <property type="protein sequence ID" value="TID16291.1"/>
    <property type="molecule type" value="Genomic_DNA"/>
</dbReference>
<dbReference type="PANTHER" id="PTHR31685:SF3">
    <property type="entry name" value="INTEGRAL MEMBRANE PROTEIN (AFU_ORTHOLOGUE AFUA_6G12730)"/>
    <property type="match status" value="1"/>
</dbReference>
<evidence type="ECO:0000313" key="4">
    <source>
        <dbReference type="EMBL" id="TID16291.1"/>
    </source>
</evidence>
<evidence type="ECO:0000256" key="1">
    <source>
        <dbReference type="SAM" id="Phobius"/>
    </source>
</evidence>
<dbReference type="OrthoDB" id="4005299at2759"/>
<dbReference type="InterPro" id="IPR018825">
    <property type="entry name" value="DUF2427"/>
</dbReference>
<dbReference type="Pfam" id="PF10355">
    <property type="entry name" value="Ytp1"/>
    <property type="match status" value="1"/>
</dbReference>
<dbReference type="Proteomes" id="UP000307173">
    <property type="component" value="Unassembled WGS sequence"/>
</dbReference>
<dbReference type="Pfam" id="PF10348">
    <property type="entry name" value="DUF2427"/>
    <property type="match status" value="1"/>
</dbReference>
<evidence type="ECO:0000259" key="2">
    <source>
        <dbReference type="Pfam" id="PF10348"/>
    </source>
</evidence>
<feature type="transmembrane region" description="Helical" evidence="1">
    <location>
        <begin position="347"/>
        <end position="366"/>
    </location>
</feature>
<feature type="transmembrane region" description="Helical" evidence="1">
    <location>
        <begin position="87"/>
        <end position="104"/>
    </location>
</feature>
<protein>
    <recommendedName>
        <fullName evidence="6">Protein YTP1-like C-terminal domain-containing protein</fullName>
    </recommendedName>
</protein>
<reference evidence="4 5" key="1">
    <citation type="journal article" date="2019" name="Front. Genet.">
        <title>Whole-Genome Sequencing of the Opportunistic Yeast Pathogen Candida inconspicua Uncovers Its Hybrid Origin.</title>
        <authorList>
            <person name="Mixao V."/>
            <person name="Hansen A.P."/>
            <person name="Saus E."/>
            <person name="Boekhout T."/>
            <person name="Lass-Florl C."/>
            <person name="Gabaldon T."/>
        </authorList>
    </citation>
    <scope>NUCLEOTIDE SEQUENCE [LARGE SCALE GENOMIC DNA]</scope>
    <source>
        <strain evidence="4 5">CBS 180</strain>
    </source>
</reference>
<organism evidence="4 5">
    <name type="scientific">Pichia inconspicua</name>
    <dbReference type="NCBI Taxonomy" id="52247"/>
    <lineage>
        <taxon>Eukaryota</taxon>
        <taxon>Fungi</taxon>
        <taxon>Dikarya</taxon>
        <taxon>Ascomycota</taxon>
        <taxon>Saccharomycotina</taxon>
        <taxon>Pichiomycetes</taxon>
        <taxon>Pichiales</taxon>
        <taxon>Pichiaceae</taxon>
        <taxon>Pichia</taxon>
    </lineage>
</organism>